<dbReference type="AlphaFoldDB" id="X0X733"/>
<gene>
    <name evidence="1" type="ORF">S01H1_68320</name>
</gene>
<dbReference type="Gene3D" id="2.60.120.260">
    <property type="entry name" value="Galactose-binding domain-like"/>
    <property type="match status" value="1"/>
</dbReference>
<reference evidence="1" key="1">
    <citation type="journal article" date="2014" name="Front. Microbiol.">
        <title>High frequency of phylogenetically diverse reductive dehalogenase-homologous genes in deep subseafloor sedimentary metagenomes.</title>
        <authorList>
            <person name="Kawai M."/>
            <person name="Futagami T."/>
            <person name="Toyoda A."/>
            <person name="Takaki Y."/>
            <person name="Nishi S."/>
            <person name="Hori S."/>
            <person name="Arai W."/>
            <person name="Tsubouchi T."/>
            <person name="Morono Y."/>
            <person name="Uchiyama I."/>
            <person name="Ito T."/>
            <person name="Fujiyama A."/>
            <person name="Inagaki F."/>
            <person name="Takami H."/>
        </authorList>
    </citation>
    <scope>NUCLEOTIDE SEQUENCE</scope>
    <source>
        <strain evidence="1">Expedition CK06-06</strain>
    </source>
</reference>
<dbReference type="EMBL" id="BARS01045305">
    <property type="protein sequence ID" value="GAG31212.1"/>
    <property type="molecule type" value="Genomic_DNA"/>
</dbReference>
<evidence type="ECO:0008006" key="2">
    <source>
        <dbReference type="Google" id="ProtNLM"/>
    </source>
</evidence>
<organism evidence="1">
    <name type="scientific">marine sediment metagenome</name>
    <dbReference type="NCBI Taxonomy" id="412755"/>
    <lineage>
        <taxon>unclassified sequences</taxon>
        <taxon>metagenomes</taxon>
        <taxon>ecological metagenomes</taxon>
    </lineage>
</organism>
<evidence type="ECO:0000313" key="1">
    <source>
        <dbReference type="EMBL" id="GAG31212.1"/>
    </source>
</evidence>
<proteinExistence type="predicted"/>
<protein>
    <recommendedName>
        <fullName evidence="2">Peptidase M6-like domain-containing protein</fullName>
    </recommendedName>
</protein>
<name>X0X733_9ZZZZ</name>
<accession>X0X733</accession>
<comment type="caution">
    <text evidence="1">The sequence shown here is derived from an EMBL/GenBank/DDBJ whole genome shotgun (WGS) entry which is preliminary data.</text>
</comment>
<feature type="non-terminal residue" evidence="1">
    <location>
        <position position="1"/>
    </location>
</feature>
<feature type="non-terminal residue" evidence="1">
    <location>
        <position position="247"/>
    </location>
</feature>
<sequence length="247" mass="26712">DVTVSINSNAESLDDGSYYDTVNFTNTTDHVGDTTRDVTLKVGVPVLVYEWPLDVNPDWGIEGEWEFGPATAGGSNNGDPGYAYTGTNVYGYNLGGDYPDNLPAMYLTTEAIDCTGLSDVTLKFRRWLGVESNSHYDEATIEASNNGSDWTVFWRATDLGVDIADVTWQLHEVNISSVADDQLTVYVRWGMGPTDGGVTFPGWNIDDVQIVAIGGEPPALFILLPDGVPQYLTPGVPATFAVQILDG</sequence>